<gene>
    <name evidence="2" type="ORF">SAMN05216275_13649</name>
</gene>
<dbReference type="InterPro" id="IPR002155">
    <property type="entry name" value="Thiolase"/>
</dbReference>
<reference evidence="3" key="1">
    <citation type="submission" date="2016-10" db="EMBL/GenBank/DDBJ databases">
        <authorList>
            <person name="Varghese N."/>
            <person name="Submissions S."/>
        </authorList>
    </citation>
    <scope>NUCLEOTIDE SEQUENCE [LARGE SCALE GENOMIC DNA]</scope>
    <source>
        <strain evidence="3">CGMCC 4.2126</strain>
    </source>
</reference>
<dbReference type="CDD" id="cd00829">
    <property type="entry name" value="SCP-x_thiolase"/>
    <property type="match status" value="1"/>
</dbReference>
<sequence>MTGVAIAGAAESDLGITGESVLTLQAQAVTRALADAGLVLSDVDGLATCGVSRFSATQVADYLGLRPVWTESTFAGGCAFEMYVARAAQAIEAGQCRTVVISYASNQRSARSRSLAGVVEEHTPEALFEAPYGPLYPFSYYAMAAQRYMHVFGVKREALAEVAVAARDWALLNPKAYRYGSAPLTVRDVLSAPMVSSPLTTADACLVTDGGGAVVLTSLERARDLRRAPVRVLGYGECVTNTSMAAADDLTVTGAVHSGAAAFARAGLVPGDVDVAQIYDSFTITVLLTLEGLGFCGAGEAGDFVAGGRTGPGGAFPVNTSGGGLSYNHPGQYGLLLLVEAVRQLRGECGDRQVPGAEVALAHGTGGILSAHATVLLGVDR</sequence>
<evidence type="ECO:0000259" key="1">
    <source>
        <dbReference type="Pfam" id="PF22691"/>
    </source>
</evidence>
<proteinExistence type="predicted"/>
<dbReference type="PANTHER" id="PTHR42870:SF1">
    <property type="entry name" value="NON-SPECIFIC LIPID-TRANSFER PROTEIN-LIKE 2"/>
    <property type="match status" value="1"/>
</dbReference>
<dbReference type="InterPro" id="IPR055140">
    <property type="entry name" value="Thiolase_C_2"/>
</dbReference>
<dbReference type="Proteomes" id="UP000199111">
    <property type="component" value="Unassembled WGS sequence"/>
</dbReference>
<dbReference type="NCBIfam" id="NF004811">
    <property type="entry name" value="PRK06158.1"/>
    <property type="match status" value="1"/>
</dbReference>
<name>A0A1I4CKX0_9ACTN</name>
<dbReference type="EMBL" id="FOQY01000036">
    <property type="protein sequence ID" value="SFK81565.1"/>
    <property type="molecule type" value="Genomic_DNA"/>
</dbReference>
<keyword evidence="3" id="KW-1185">Reference proteome</keyword>
<evidence type="ECO:0000313" key="2">
    <source>
        <dbReference type="EMBL" id="SFK81565.1"/>
    </source>
</evidence>
<feature type="domain" description="Thiolase C-terminal" evidence="1">
    <location>
        <begin position="236"/>
        <end position="378"/>
    </location>
</feature>
<dbReference type="PIRSF" id="PIRSF000429">
    <property type="entry name" value="Ac-CoA_Ac_transf"/>
    <property type="match status" value="1"/>
</dbReference>
<evidence type="ECO:0000313" key="3">
    <source>
        <dbReference type="Proteomes" id="UP000199111"/>
    </source>
</evidence>
<organism evidence="2 3">
    <name type="scientific">Streptosporangium canum</name>
    <dbReference type="NCBI Taxonomy" id="324952"/>
    <lineage>
        <taxon>Bacteria</taxon>
        <taxon>Bacillati</taxon>
        <taxon>Actinomycetota</taxon>
        <taxon>Actinomycetes</taxon>
        <taxon>Streptosporangiales</taxon>
        <taxon>Streptosporangiaceae</taxon>
        <taxon>Streptosporangium</taxon>
    </lineage>
</organism>
<dbReference type="AlphaFoldDB" id="A0A1I4CKX0"/>
<dbReference type="RefSeq" id="WP_093891138.1">
    <property type="nucleotide sequence ID" value="NZ_FOQY01000036.1"/>
</dbReference>
<dbReference type="SUPFAM" id="SSF53901">
    <property type="entry name" value="Thiolase-like"/>
    <property type="match status" value="2"/>
</dbReference>
<dbReference type="GeneID" id="96302588"/>
<dbReference type="InterPro" id="IPR016039">
    <property type="entry name" value="Thiolase-like"/>
</dbReference>
<dbReference type="PANTHER" id="PTHR42870">
    <property type="entry name" value="ACETYL-COA C-ACETYLTRANSFERASE"/>
    <property type="match status" value="1"/>
</dbReference>
<dbReference type="GO" id="GO:0016747">
    <property type="term" value="F:acyltransferase activity, transferring groups other than amino-acyl groups"/>
    <property type="evidence" value="ECO:0007669"/>
    <property type="project" value="InterPro"/>
</dbReference>
<dbReference type="Gene3D" id="3.40.47.10">
    <property type="match status" value="1"/>
</dbReference>
<accession>A0A1I4CKX0</accession>
<keyword evidence="2" id="KW-0808">Transferase</keyword>
<protein>
    <submittedName>
        <fullName evidence="2">Acetyl-CoA acetyltransferase</fullName>
    </submittedName>
</protein>
<dbReference type="Pfam" id="PF22691">
    <property type="entry name" value="Thiolase_C_1"/>
    <property type="match status" value="1"/>
</dbReference>